<evidence type="ECO:0000313" key="1">
    <source>
        <dbReference type="EMBL" id="MEI5688995.1"/>
    </source>
</evidence>
<dbReference type="RefSeq" id="WP_271299039.1">
    <property type="nucleotide sequence ID" value="NZ_JBBBDM010000018.1"/>
</dbReference>
<dbReference type="EMBL" id="JBBBDM010000018">
    <property type="protein sequence ID" value="MEI5688995.1"/>
    <property type="molecule type" value="Genomic_DNA"/>
</dbReference>
<sequence>MVHGIDEVAQLIERALMLADELGLSLTSIQLEEARVALGKDGNAWADALESKSTLPPVLSEMGGRHGEGEFVQLRNSDSLQQLLLEHENLDRRRKSLLQLVREEPDPGEAWRQLTEFKALIEAHRASERRCFYGPLERGKVQLFSRLNEN</sequence>
<evidence type="ECO:0008006" key="3">
    <source>
        <dbReference type="Google" id="ProtNLM"/>
    </source>
</evidence>
<evidence type="ECO:0000313" key="2">
    <source>
        <dbReference type="Proteomes" id="UP001367771"/>
    </source>
</evidence>
<gene>
    <name evidence="1" type="ORF">V8201_18035</name>
</gene>
<dbReference type="Proteomes" id="UP001367771">
    <property type="component" value="Unassembled WGS sequence"/>
</dbReference>
<name>A0ABU8H7F6_9SPHN</name>
<keyword evidence="2" id="KW-1185">Reference proteome</keyword>
<reference evidence="1 2" key="1">
    <citation type="journal article" date="2013" name="Int. J. Syst. Evol. Microbiol.">
        <title>Sphingomonas kyungheensis sp. nov., a bacterium with ginsenoside-converting activity isolated from soil of a ginseng field.</title>
        <authorList>
            <person name="Son H.M."/>
            <person name="Yang J.E."/>
            <person name="Park Y."/>
            <person name="Han C.K."/>
            <person name="Kim S.G."/>
            <person name="Kook M."/>
            <person name="Yi T.H."/>
        </authorList>
    </citation>
    <scope>NUCLEOTIDE SEQUENCE [LARGE SCALE GENOMIC DNA]</scope>
    <source>
        <strain evidence="1 2">LMG 26582</strain>
    </source>
</reference>
<organism evidence="1 2">
    <name type="scientific">Sphingomonas kyungheensis</name>
    <dbReference type="NCBI Taxonomy" id="1069987"/>
    <lineage>
        <taxon>Bacteria</taxon>
        <taxon>Pseudomonadati</taxon>
        <taxon>Pseudomonadota</taxon>
        <taxon>Alphaproteobacteria</taxon>
        <taxon>Sphingomonadales</taxon>
        <taxon>Sphingomonadaceae</taxon>
        <taxon>Sphingomonas</taxon>
    </lineage>
</organism>
<accession>A0ABU8H7F6</accession>
<protein>
    <recommendedName>
        <fullName evidence="3">Hemerythrin-like domain-containing protein</fullName>
    </recommendedName>
</protein>
<proteinExistence type="predicted"/>
<comment type="caution">
    <text evidence="1">The sequence shown here is derived from an EMBL/GenBank/DDBJ whole genome shotgun (WGS) entry which is preliminary data.</text>
</comment>